<sequence>MATPAKANDEVTVDASLWWEPFTELLTELESVSLSSDLPPLLEKKIKDNHACFLHTISLFKPPNQKSRDALDAGRLKIGPHQITVETDKKAAALKISSAMCLDEVQSYILVHRTSNQKSMVADSVFRELSHLVMLQYYMERQCLLKCTRLIITQALYIPTISEDASIVNEAQKLISEGLDTKLLSVLQENLAASFSEYMDVDLYTLWAEEIVTEDNLILDVLFLIFYEFNPCTGELWKKLCSLYEGFISNSYNFGKLAVSAEAVSSIYHAKVQLLLILIETLDLENLLQMVHDETPFRQGHVTFSLSEVQEIDAMVSTFDVFEQKESGPLTLAWAVFLCLISSLPGKEEDNILMEIDHIGYVRQAFEAGSLSFFLEIIENDVLRDFDGPIVGLRSVLRTFISAFIASYEINIQLEDGNLKLILDILCKIYQGEESLCTQFWDRDSFVDGPIRCLLCSLEGEFPFRSAELLQLLSALCEGAWPAECVFNFLDKSTRLSSPVDISSCLILDDASQTVKVVQPLHLPGVEGLIIPRGTHGHLLKMIDRNTALVRWEFSRSGVFVLLLRLAQGLYLEKTSEFLLTLRLLSRLVTFNMGVCSALLDLGGGYMHDEMNSPTENLRLNVAEIVCAWIKNLSPNCSDVVSMSMGVNILAKMLKCSPYHVSRLIVQANIFDVAFKTNPFRIGSNGLSSGSWLLSGRLSKMLLIDCEQNDCQLTLSVLDLTMQLVDAGMENDVVLALVIFSIQYVLVNHEFWNYKVKHARWKVTLKVLEVLKKCILSISNIQKLGEVVRDILLGDSSIHSALFRLVCTTSDGLEKLYFSRLYGLTEIEGLQQAIVLGLDILSSMLSDLSRDVPNFIVFHQAIMSSMTKPVPVVTAAISLMSFFRNPKIQVGAARVQSRLFVIADDSQSCALSNAYFGLDDKQIYNFKNTICSILCQEKVESEDLIIATFKMLASAARYQASFLTAVIALRENPISESCNGDNQPGDNDALQCNSANILDSIWVYVKRADDLVMTKSHILSNMLNFLNALWEGAAHYTNLLKQLRNSDFWKKLLNSVVLSIGKNSCQSESATKLELQNLVYRYQCQHNVLDVVAYEMFLQKNILHSELVKKESSKSLHNGSDGSKVPTPESASNLKDIFGVWCGSSLDAETIKMFVSFEYDDSLNLHARPQGLVASKKLRRRAVLTSLVVEVAAGLYAVRVMCKVKSGDRGSLSVSLIDKVTNLWQKLRKLPAFSELMGYYVHRGYSGGNELDDLILNDLFYHLQGELEGRQIAHRPFKELSEYLLESDFLQTYRRKHDEDIFPQTDGVCLYDTDRLQGDMAIDLWDISDWKASKAVAEALLLSLQNVNLMVSLTRSKLSALIALTTAFSISDNVDSVENEVKTARNIPEKLLSSSIDNICESLTRTIELLVPVPDASKDIVEILAAQADLLFRFTRSLNAQLSLSMCLLILKTVGYGLKVLSNCRPLATGVLSTMKIFLELILFSLKSSWKDSRLGVRTEMEHNEVLPEAANASLGLLPLLCNCIELTGHCSISMIIIDQVLKGFSTPATWFPVIQKHLPMQHIVLKLQDKSSYSVIDIILKFLLTIAHVKEGAEMLLNAGFFASLRVLLADLSNGRPLSVVENERNLANSFENNERSPPIWGLSLAVVTAIINSLGETSILNVDHVMTYFFLEKADLISYYLSAPDFPSDDHDKKRPRALKPHTSLSCLRESENTVMLICVLAKHRNAWSRAMKEMESQLRERCIHLLAFISCGTQRHGESPGRAPPIFCHPTLREEYEWHKKPSYINSKKGWFALSALCCGLNPKYSSFSSRTAIVIKDQTNEHANLTTQSHFSDAMSIQIYRITCLLLKFLCLQAEEAAERAEEAGFVDLARFPELPMPDILHCLQDQGISIITELCEAHKLKQVTSEIQGVCILLLQITVMALYLEFCVIQICGMRPVHGRVEDFSKEFHALSKAAEGHAFLKESMNWLKQMVSSVYPELLYAENML</sequence>
<keyword evidence="1" id="KW-1185">Reference proteome</keyword>
<gene>
    <name evidence="2 3 4" type="primary">LOC107807932</name>
</gene>
<dbReference type="RefSeq" id="XP_016487875.2">
    <property type="nucleotide sequence ID" value="XM_016632389.2"/>
</dbReference>
<dbReference type="PANTHER" id="PTHR31431:SF1">
    <property type="entry name" value="NUCLEOPORIN NUP188"/>
    <property type="match status" value="1"/>
</dbReference>
<reference evidence="1" key="1">
    <citation type="journal article" date="2014" name="Nat. Commun.">
        <title>The tobacco genome sequence and its comparison with those of tomato and potato.</title>
        <authorList>
            <person name="Sierro N."/>
            <person name="Battey J.N."/>
            <person name="Ouadi S."/>
            <person name="Bakaher N."/>
            <person name="Bovet L."/>
            <person name="Willig A."/>
            <person name="Goepfert S."/>
            <person name="Peitsch M.C."/>
            <person name="Ivanov N.V."/>
        </authorList>
    </citation>
    <scope>NUCLEOTIDE SEQUENCE [LARGE SCALE GENOMIC DNA]</scope>
</reference>
<accession>A0A1S4BG82</accession>
<dbReference type="InterPro" id="IPR044840">
    <property type="entry name" value="Nup188"/>
</dbReference>
<reference evidence="2 3" key="2">
    <citation type="submission" date="2025-08" db="UniProtKB">
        <authorList>
            <consortium name="RefSeq"/>
        </authorList>
    </citation>
    <scope>IDENTIFICATION</scope>
    <source>
        <tissue evidence="2 3">Leaf</tissue>
    </source>
</reference>
<dbReference type="PANTHER" id="PTHR31431">
    <property type="entry name" value="NUCLEOPORIN NUP188 HOMOLOG"/>
    <property type="match status" value="1"/>
</dbReference>
<dbReference type="KEGG" id="nta:107807932"/>
<dbReference type="STRING" id="4097.A0A1S4BG82"/>
<dbReference type="Proteomes" id="UP000790787">
    <property type="component" value="Chromosome 6"/>
</dbReference>
<dbReference type="OrthoDB" id="552259at2759"/>
<dbReference type="GO" id="GO:0006405">
    <property type="term" value="P:RNA export from nucleus"/>
    <property type="evidence" value="ECO:0000318"/>
    <property type="project" value="GO_Central"/>
</dbReference>
<evidence type="ECO:0000313" key="4">
    <source>
        <dbReference type="RefSeq" id="XP_016487887.2"/>
    </source>
</evidence>
<evidence type="ECO:0000313" key="3">
    <source>
        <dbReference type="RefSeq" id="XP_016487882.2"/>
    </source>
</evidence>
<name>A0A1S4BG82_TOBAC</name>
<dbReference type="GeneID" id="107807932"/>
<evidence type="ECO:0000313" key="2">
    <source>
        <dbReference type="RefSeq" id="XP_016487875.2"/>
    </source>
</evidence>
<organism evidence="1 2">
    <name type="scientific">Nicotiana tabacum</name>
    <name type="common">Common tobacco</name>
    <dbReference type="NCBI Taxonomy" id="4097"/>
    <lineage>
        <taxon>Eukaryota</taxon>
        <taxon>Viridiplantae</taxon>
        <taxon>Streptophyta</taxon>
        <taxon>Embryophyta</taxon>
        <taxon>Tracheophyta</taxon>
        <taxon>Spermatophyta</taxon>
        <taxon>Magnoliopsida</taxon>
        <taxon>eudicotyledons</taxon>
        <taxon>Gunneridae</taxon>
        <taxon>Pentapetalae</taxon>
        <taxon>asterids</taxon>
        <taxon>lamiids</taxon>
        <taxon>Solanales</taxon>
        <taxon>Solanaceae</taxon>
        <taxon>Nicotianoideae</taxon>
        <taxon>Nicotianeae</taxon>
        <taxon>Nicotiana</taxon>
    </lineage>
</organism>
<proteinExistence type="predicted"/>
<evidence type="ECO:0000313" key="1">
    <source>
        <dbReference type="Proteomes" id="UP000790787"/>
    </source>
</evidence>
<dbReference type="GO" id="GO:0006606">
    <property type="term" value="P:protein import into nucleus"/>
    <property type="evidence" value="ECO:0000318"/>
    <property type="project" value="GO_Central"/>
</dbReference>
<dbReference type="GO" id="GO:0017056">
    <property type="term" value="F:structural constituent of nuclear pore"/>
    <property type="evidence" value="ECO:0000318"/>
    <property type="project" value="GO_Central"/>
</dbReference>
<dbReference type="RefSeq" id="XP_016487882.2">
    <property type="nucleotide sequence ID" value="XM_016632396.2"/>
</dbReference>
<dbReference type="RefSeq" id="XP_016487887.2">
    <property type="nucleotide sequence ID" value="XM_016632401.2"/>
</dbReference>
<dbReference type="GO" id="GO:0044611">
    <property type="term" value="C:nuclear pore inner ring"/>
    <property type="evidence" value="ECO:0000318"/>
    <property type="project" value="GO_Central"/>
</dbReference>
<protein>
    <submittedName>
        <fullName evidence="2 3">Uncharacterized protein LOC107807932 isoform X1</fullName>
    </submittedName>
</protein>
<dbReference type="PaxDb" id="4097-A0A1S4BG82"/>